<feature type="region of interest" description="Disordered" evidence="1">
    <location>
        <begin position="207"/>
        <end position="231"/>
    </location>
</feature>
<name>A0A0B2PCM4_GLYSO</name>
<protein>
    <recommendedName>
        <fullName evidence="3">Retrovirus-related Pol polyprotein from transposon RE1</fullName>
    </recommendedName>
</protein>
<sequence length="474" mass="52945">MSHPNPLLASLSPIWIFSCAVRNDPHRSNIFDADSVGNDPITASLPVTTQNPAYQTWRRQDRLIYGALLTTLSNEVASLVSQTKTSHDLWILLKNTYAKASRSHLKQLKERLRTASKGTQSITTYMHHLKQTADLLASLGSPVSVEDMTDYVLHGLDDGYRAIIDAVNARDTPINFDDLHERLLIQELSIGAAQRQTLAPLTTLNAQAQPNSNDKSRHGQNPAQSTQRTGTHKPFLGCCQWCNIKGHVLSQCKTFQQQHPSVPPPPRNSPVHTGQVQVNTATTGPSQHDFLFDSGATHHVTNDLDNLTLHHQWSDTSLFMVQAFGDPSIVPWSLHNRWMNCLAFIKTLNFQVYSEKVIIMQMVLANQGLQEVGFIWTDVLLLLIKDFFFREKSGLPSYRFHFTWRLGLEVDSSTPATPLLCPFPSPPPRSNQNLVLPLSLPPSPPATALGHRVSHCSKSNIKKTSNVKEEDELE</sequence>
<gene>
    <name evidence="2" type="ORF">glysoja_045457</name>
</gene>
<organism evidence="2">
    <name type="scientific">Glycine soja</name>
    <name type="common">Wild soybean</name>
    <dbReference type="NCBI Taxonomy" id="3848"/>
    <lineage>
        <taxon>Eukaryota</taxon>
        <taxon>Viridiplantae</taxon>
        <taxon>Streptophyta</taxon>
        <taxon>Embryophyta</taxon>
        <taxon>Tracheophyta</taxon>
        <taxon>Spermatophyta</taxon>
        <taxon>Magnoliopsida</taxon>
        <taxon>eudicotyledons</taxon>
        <taxon>Gunneridae</taxon>
        <taxon>Pentapetalae</taxon>
        <taxon>rosids</taxon>
        <taxon>fabids</taxon>
        <taxon>Fabales</taxon>
        <taxon>Fabaceae</taxon>
        <taxon>Papilionoideae</taxon>
        <taxon>50 kb inversion clade</taxon>
        <taxon>NPAAA clade</taxon>
        <taxon>indigoferoid/millettioid clade</taxon>
        <taxon>Phaseoleae</taxon>
        <taxon>Glycine</taxon>
        <taxon>Glycine subgen. Soja</taxon>
    </lineage>
</organism>
<dbReference type="AlphaFoldDB" id="A0A0B2PCM4"/>
<proteinExistence type="predicted"/>
<reference evidence="2" key="1">
    <citation type="submission" date="2014-07" db="EMBL/GenBank/DDBJ databases">
        <title>Identification of a novel salt tolerance gene in wild soybean by whole-genome sequencing.</title>
        <authorList>
            <person name="Lam H.-M."/>
            <person name="Qi X."/>
            <person name="Li M.-W."/>
            <person name="Liu X."/>
            <person name="Xie M."/>
            <person name="Ni M."/>
            <person name="Xu X."/>
        </authorList>
    </citation>
    <scope>NUCLEOTIDE SEQUENCE [LARGE SCALE GENOMIC DNA]</scope>
    <source>
        <tissue evidence="2">Root</tissue>
    </source>
</reference>
<evidence type="ECO:0000313" key="2">
    <source>
        <dbReference type="EMBL" id="KHN05387.1"/>
    </source>
</evidence>
<evidence type="ECO:0008006" key="3">
    <source>
        <dbReference type="Google" id="ProtNLM"/>
    </source>
</evidence>
<dbReference type="Proteomes" id="UP000053555">
    <property type="component" value="Unassembled WGS sequence"/>
</dbReference>
<feature type="region of interest" description="Disordered" evidence="1">
    <location>
        <begin position="441"/>
        <end position="474"/>
    </location>
</feature>
<feature type="compositionally biased region" description="Polar residues" evidence="1">
    <location>
        <begin position="207"/>
        <end position="229"/>
    </location>
</feature>
<accession>A0A0B2PCM4</accession>
<dbReference type="PANTHER" id="PTHR47481:SF34">
    <property type="entry name" value="CCHC-TYPE DOMAIN-CONTAINING PROTEIN"/>
    <property type="match status" value="1"/>
</dbReference>
<dbReference type="PANTHER" id="PTHR47481">
    <property type="match status" value="1"/>
</dbReference>
<dbReference type="EMBL" id="KN668377">
    <property type="protein sequence ID" value="KHN05387.1"/>
    <property type="molecule type" value="Genomic_DNA"/>
</dbReference>
<evidence type="ECO:0000256" key="1">
    <source>
        <dbReference type="SAM" id="MobiDB-lite"/>
    </source>
</evidence>
<dbReference type="Pfam" id="PF14223">
    <property type="entry name" value="Retrotran_gag_2"/>
    <property type="match status" value="1"/>
</dbReference>